<organism evidence="3 4">
    <name type="scientific">Chelonoidis abingdonii</name>
    <name type="common">Abingdon island giant tortoise</name>
    <name type="synonym">Testudo abingdonii</name>
    <dbReference type="NCBI Taxonomy" id="106734"/>
    <lineage>
        <taxon>Eukaryota</taxon>
        <taxon>Metazoa</taxon>
        <taxon>Chordata</taxon>
        <taxon>Craniata</taxon>
        <taxon>Vertebrata</taxon>
        <taxon>Euteleostomi</taxon>
        <taxon>Archelosauria</taxon>
        <taxon>Testudinata</taxon>
        <taxon>Testudines</taxon>
        <taxon>Cryptodira</taxon>
        <taxon>Durocryptodira</taxon>
        <taxon>Testudinoidea</taxon>
        <taxon>Testudinidae</taxon>
        <taxon>Chelonoidis</taxon>
    </lineage>
</organism>
<name>A0A8C0IWZ6_CHEAB</name>
<evidence type="ECO:0008006" key="5">
    <source>
        <dbReference type="Google" id="ProtNLM"/>
    </source>
</evidence>
<protein>
    <recommendedName>
        <fullName evidence="5">Apolipoprotein L3</fullName>
    </recommendedName>
</protein>
<dbReference type="Ensembl" id="ENSCABT00000025819.1">
    <property type="protein sequence ID" value="ENSCABP00000023558.1"/>
    <property type="gene ID" value="ENSCABG00000017364.1"/>
</dbReference>
<dbReference type="Pfam" id="PF05461">
    <property type="entry name" value="ApoL"/>
    <property type="match status" value="1"/>
</dbReference>
<dbReference type="AlphaFoldDB" id="A0A8C0IWZ6"/>
<reference evidence="3" key="2">
    <citation type="submission" date="2025-09" db="UniProtKB">
        <authorList>
            <consortium name="Ensembl"/>
        </authorList>
    </citation>
    <scope>IDENTIFICATION</scope>
</reference>
<evidence type="ECO:0000313" key="3">
    <source>
        <dbReference type="Ensembl" id="ENSCABP00000023558.1"/>
    </source>
</evidence>
<dbReference type="GO" id="GO:0008289">
    <property type="term" value="F:lipid binding"/>
    <property type="evidence" value="ECO:0007669"/>
    <property type="project" value="InterPro"/>
</dbReference>
<dbReference type="PANTHER" id="PTHR14096:SF27">
    <property type="entry name" value="APOLIPOPROTEIN L2"/>
    <property type="match status" value="1"/>
</dbReference>
<evidence type="ECO:0000256" key="2">
    <source>
        <dbReference type="SAM" id="Coils"/>
    </source>
</evidence>
<keyword evidence="4" id="KW-1185">Reference proteome</keyword>
<reference evidence="3" key="1">
    <citation type="submission" date="2025-08" db="UniProtKB">
        <authorList>
            <consortium name="Ensembl"/>
        </authorList>
    </citation>
    <scope>IDENTIFICATION</scope>
</reference>
<comment type="similarity">
    <text evidence="1">Belongs to the apolipoprotein L family.</text>
</comment>
<dbReference type="GeneTree" id="ENSGT01030000234599"/>
<accession>A0A8C0IWZ6</accession>
<dbReference type="GO" id="GO:0006869">
    <property type="term" value="P:lipid transport"/>
    <property type="evidence" value="ECO:0007669"/>
    <property type="project" value="InterPro"/>
</dbReference>
<dbReference type="PANTHER" id="PTHR14096">
    <property type="entry name" value="APOLIPOPROTEIN L"/>
    <property type="match status" value="1"/>
</dbReference>
<dbReference type="GO" id="GO:0042157">
    <property type="term" value="P:lipoprotein metabolic process"/>
    <property type="evidence" value="ECO:0007669"/>
    <property type="project" value="InterPro"/>
</dbReference>
<dbReference type="Proteomes" id="UP000694404">
    <property type="component" value="Unplaced"/>
</dbReference>
<keyword evidence="2" id="KW-0175">Coiled coil</keyword>
<evidence type="ECO:0000256" key="1">
    <source>
        <dbReference type="ARBA" id="ARBA00010090"/>
    </source>
</evidence>
<dbReference type="GO" id="GO:0005576">
    <property type="term" value="C:extracellular region"/>
    <property type="evidence" value="ECO:0007669"/>
    <property type="project" value="InterPro"/>
</dbReference>
<evidence type="ECO:0000313" key="4">
    <source>
        <dbReference type="Proteomes" id="UP000694404"/>
    </source>
</evidence>
<dbReference type="InterPro" id="IPR008405">
    <property type="entry name" value="ApoL"/>
</dbReference>
<dbReference type="GO" id="GO:0016020">
    <property type="term" value="C:membrane"/>
    <property type="evidence" value="ECO:0007669"/>
    <property type="project" value="TreeGrafter"/>
</dbReference>
<sequence>GAHSSQVRGDKRCKELRLRGCAAGGLRSTSVIRHKEEGPVVCCSDQNILLASNRSEGIIPWEESASEDIMVFLKQFPEQRKEIEKCIQCLKDMADNIDETHKNCTIANMAANSTSLASGILTILGLTLAPLTAGGSLALTATGIGLGAAAAATSISVGIYENVSNSKERSKANDLLVECQSNLKTLTHSDEVDFRPIVSPKSEAMEVVYKSVKGIRTNVRAFKVVKANPGLKALAQRLTAAGSTARNTAKGTKQVQKALAGTTLAMSKSARVLGAAAAGVFVVFDAYSLVKDSIHLTEGAKAEAAADIREKTSQLEKDLQNLSELYEELKAMGHCIQSLVQGVAECCGSLTCRYLVPRWVNHTPRGECFRCFKHWVLSAVALGEHPFTAITEDNSINRG</sequence>
<proteinExistence type="inferred from homology"/>
<feature type="coiled-coil region" evidence="2">
    <location>
        <begin position="305"/>
        <end position="332"/>
    </location>
</feature>